<keyword evidence="3" id="KW-1185">Reference proteome</keyword>
<feature type="signal peptide" evidence="1">
    <location>
        <begin position="1"/>
        <end position="27"/>
    </location>
</feature>
<accession>A0A3E1Y7C3</accession>
<evidence type="ECO:0008006" key="4">
    <source>
        <dbReference type="Google" id="ProtNLM"/>
    </source>
</evidence>
<evidence type="ECO:0000256" key="1">
    <source>
        <dbReference type="SAM" id="SignalP"/>
    </source>
</evidence>
<dbReference type="AlphaFoldDB" id="A0A3E1Y7C3"/>
<proteinExistence type="predicted"/>
<keyword evidence="1" id="KW-0732">Signal</keyword>
<dbReference type="OrthoDB" id="636957at2"/>
<reference evidence="2 3" key="1">
    <citation type="submission" date="2018-07" db="EMBL/GenBank/DDBJ databases">
        <title>Chitinophaga K2CV101002-2 sp. nov., isolated from a monsoon evergreen broad-leaved forest soil.</title>
        <authorList>
            <person name="Lv Y."/>
        </authorList>
    </citation>
    <scope>NUCLEOTIDE SEQUENCE [LARGE SCALE GENOMIC DNA]</scope>
    <source>
        <strain evidence="2 3">GDMCC 1.1288</strain>
    </source>
</reference>
<gene>
    <name evidence="2" type="ORF">DVR12_16570</name>
</gene>
<sequence>MLKHPKFTQCILTCALFSLLFVSSCIKHPDAGPGLHNVKLSKFYAEHWYDGKPMYADSFNVTYNSKGDPIKVRGKFISTGYPQILISYDNQGRVKAILHAYDNGFYETANKYIYQPNSNVVIDSIFHFGAFNTSTLEILSTLGGDQLENRLTFDNQQRIVKIVQTPYLYTNDGSMIKTISYNNAGNANKISTTITSNLQGNSSKDEFPVYDNKVNFHRLHPVWQLIDWDYSKNNPFTATNYNNLGLPTEINFSYPAPTLSGEGLFRLPFEYMKLSYQ</sequence>
<evidence type="ECO:0000313" key="3">
    <source>
        <dbReference type="Proteomes" id="UP000260644"/>
    </source>
</evidence>
<feature type="chain" id="PRO_5017738649" description="YD repeat-containing protein" evidence="1">
    <location>
        <begin position="28"/>
        <end position="277"/>
    </location>
</feature>
<evidence type="ECO:0000313" key="2">
    <source>
        <dbReference type="EMBL" id="RFS20965.1"/>
    </source>
</evidence>
<dbReference type="Proteomes" id="UP000260644">
    <property type="component" value="Unassembled WGS sequence"/>
</dbReference>
<dbReference type="RefSeq" id="WP_116976914.1">
    <property type="nucleotide sequence ID" value="NZ_QPMM01000009.1"/>
</dbReference>
<comment type="caution">
    <text evidence="2">The sequence shown here is derived from an EMBL/GenBank/DDBJ whole genome shotgun (WGS) entry which is preliminary data.</text>
</comment>
<organism evidence="2 3">
    <name type="scientific">Chitinophaga silvatica</name>
    <dbReference type="NCBI Taxonomy" id="2282649"/>
    <lineage>
        <taxon>Bacteria</taxon>
        <taxon>Pseudomonadati</taxon>
        <taxon>Bacteroidota</taxon>
        <taxon>Chitinophagia</taxon>
        <taxon>Chitinophagales</taxon>
        <taxon>Chitinophagaceae</taxon>
        <taxon>Chitinophaga</taxon>
    </lineage>
</organism>
<dbReference type="EMBL" id="QPMM01000009">
    <property type="protein sequence ID" value="RFS20965.1"/>
    <property type="molecule type" value="Genomic_DNA"/>
</dbReference>
<dbReference type="PROSITE" id="PS51257">
    <property type="entry name" value="PROKAR_LIPOPROTEIN"/>
    <property type="match status" value="1"/>
</dbReference>
<protein>
    <recommendedName>
        <fullName evidence="4">YD repeat-containing protein</fullName>
    </recommendedName>
</protein>
<name>A0A3E1Y7C3_9BACT</name>